<dbReference type="AlphaFoldDB" id="A0A087UA25"/>
<dbReference type="Gene3D" id="3.30.420.10">
    <property type="entry name" value="Ribonuclease H-like superfamily/Ribonuclease H"/>
    <property type="match status" value="1"/>
</dbReference>
<dbReference type="GO" id="GO:0003676">
    <property type="term" value="F:nucleic acid binding"/>
    <property type="evidence" value="ECO:0007669"/>
    <property type="project" value="InterPro"/>
</dbReference>
<evidence type="ECO:0000313" key="2">
    <source>
        <dbReference type="Proteomes" id="UP000054359"/>
    </source>
</evidence>
<dbReference type="EMBL" id="KK118925">
    <property type="protein sequence ID" value="KFM74214.1"/>
    <property type="molecule type" value="Genomic_DNA"/>
</dbReference>
<feature type="non-terminal residue" evidence="1">
    <location>
        <position position="67"/>
    </location>
</feature>
<reference evidence="1 2" key="1">
    <citation type="submission" date="2013-11" db="EMBL/GenBank/DDBJ databases">
        <title>Genome sequencing of Stegodyphus mimosarum.</title>
        <authorList>
            <person name="Bechsgaard J."/>
        </authorList>
    </citation>
    <scope>NUCLEOTIDE SEQUENCE [LARGE SCALE GENOMIC DNA]</scope>
</reference>
<keyword evidence="2" id="KW-1185">Reference proteome</keyword>
<organism evidence="1 2">
    <name type="scientific">Stegodyphus mimosarum</name>
    <name type="common">African social velvet spider</name>
    <dbReference type="NCBI Taxonomy" id="407821"/>
    <lineage>
        <taxon>Eukaryota</taxon>
        <taxon>Metazoa</taxon>
        <taxon>Ecdysozoa</taxon>
        <taxon>Arthropoda</taxon>
        <taxon>Chelicerata</taxon>
        <taxon>Arachnida</taxon>
        <taxon>Araneae</taxon>
        <taxon>Araneomorphae</taxon>
        <taxon>Entelegynae</taxon>
        <taxon>Eresoidea</taxon>
        <taxon>Eresidae</taxon>
        <taxon>Stegodyphus</taxon>
    </lineage>
</organism>
<proteinExistence type="predicted"/>
<name>A0A087UA25_STEMI</name>
<dbReference type="InterPro" id="IPR036397">
    <property type="entry name" value="RNaseH_sf"/>
</dbReference>
<accession>A0A087UA25</accession>
<dbReference type="Proteomes" id="UP000054359">
    <property type="component" value="Unassembled WGS sequence"/>
</dbReference>
<protein>
    <submittedName>
        <fullName evidence="1">Uncharacterized protein</fullName>
    </submittedName>
</protein>
<gene>
    <name evidence="1" type="ORF">X975_00919</name>
</gene>
<sequence>MMRKVCAQKFCRWIRRNCAWLFARKKLQWLNVDPNLLEKVVTSDETWVYEYDPESKRQSSEWHTASS</sequence>
<dbReference type="OrthoDB" id="6433552at2759"/>
<evidence type="ECO:0000313" key="1">
    <source>
        <dbReference type="EMBL" id="KFM74214.1"/>
    </source>
</evidence>